<sequence>MAMIFSEACLTILFDFPLDLLLVGSLLAGLSSNGLLGFVAQVFTCVADLTQSTKSFEAEQLSEQTGASRSSITPYETSESDNDLSQMAEQTVGQSNDYKKRSFRLFLIGFFDSLFSLCLSGSRALASYSIYANGFTISALVTLSGLALSSFCLFFLPETSQRRELRPSSIASAEIVHRASPNVFRQLYSGLIVWTHGLYFSLKVGDIFLGEKD</sequence>
<accession>A0A3S4ZU50</accession>
<keyword evidence="2" id="KW-0812">Transmembrane</keyword>
<protein>
    <submittedName>
        <fullName evidence="3">Uncharacterized protein</fullName>
    </submittedName>
</protein>
<evidence type="ECO:0000256" key="1">
    <source>
        <dbReference type="SAM" id="MobiDB-lite"/>
    </source>
</evidence>
<feature type="transmembrane region" description="Helical" evidence="2">
    <location>
        <begin position="130"/>
        <end position="156"/>
    </location>
</feature>
<reference evidence="3" key="1">
    <citation type="submission" date="2018-11" db="EMBL/GenBank/DDBJ databases">
        <authorList>
            <consortium name="Pathogen Informatics"/>
        </authorList>
    </citation>
    <scope>NUCLEOTIDE SEQUENCE</scope>
</reference>
<feature type="region of interest" description="Disordered" evidence="1">
    <location>
        <begin position="60"/>
        <end position="86"/>
    </location>
</feature>
<feature type="transmembrane region" description="Helical" evidence="2">
    <location>
        <begin position="105"/>
        <end position="124"/>
    </location>
</feature>
<comment type="caution">
    <text evidence="3">The sequence shown here is derived from an EMBL/GenBank/DDBJ whole genome shotgun (WGS) entry which is preliminary data.</text>
</comment>
<keyword evidence="4" id="KW-1185">Reference proteome</keyword>
<organism evidence="3 4">
    <name type="scientific">Protopolystoma xenopodis</name>
    <dbReference type="NCBI Taxonomy" id="117903"/>
    <lineage>
        <taxon>Eukaryota</taxon>
        <taxon>Metazoa</taxon>
        <taxon>Spiralia</taxon>
        <taxon>Lophotrochozoa</taxon>
        <taxon>Platyhelminthes</taxon>
        <taxon>Monogenea</taxon>
        <taxon>Polyopisthocotylea</taxon>
        <taxon>Polystomatidea</taxon>
        <taxon>Polystomatidae</taxon>
        <taxon>Protopolystoma</taxon>
    </lineage>
</organism>
<dbReference type="EMBL" id="CAAALY010013610">
    <property type="protein sequence ID" value="VEL12042.1"/>
    <property type="molecule type" value="Genomic_DNA"/>
</dbReference>
<keyword evidence="2" id="KW-1133">Transmembrane helix</keyword>
<evidence type="ECO:0000256" key="2">
    <source>
        <dbReference type="SAM" id="Phobius"/>
    </source>
</evidence>
<evidence type="ECO:0000313" key="3">
    <source>
        <dbReference type="EMBL" id="VEL12042.1"/>
    </source>
</evidence>
<dbReference type="Proteomes" id="UP000784294">
    <property type="component" value="Unassembled WGS sequence"/>
</dbReference>
<evidence type="ECO:0000313" key="4">
    <source>
        <dbReference type="Proteomes" id="UP000784294"/>
    </source>
</evidence>
<keyword evidence="2" id="KW-0472">Membrane</keyword>
<feature type="transmembrane region" description="Helical" evidence="2">
    <location>
        <begin position="20"/>
        <end position="46"/>
    </location>
</feature>
<dbReference type="AlphaFoldDB" id="A0A3S4ZU50"/>
<gene>
    <name evidence="3" type="ORF">PXEA_LOCUS5482</name>
</gene>
<name>A0A3S4ZU50_9PLAT</name>
<proteinExistence type="predicted"/>